<organism evidence="1">
    <name type="scientific">marine metagenome</name>
    <dbReference type="NCBI Taxonomy" id="408172"/>
    <lineage>
        <taxon>unclassified sequences</taxon>
        <taxon>metagenomes</taxon>
        <taxon>ecological metagenomes</taxon>
    </lineage>
</organism>
<dbReference type="PANTHER" id="PTHR15004">
    <property type="entry name" value="GLUTAMYL-TRNA(GLN) AMIDOTRANSFERASE SUBUNIT C, MITOCHONDRIAL"/>
    <property type="match status" value="1"/>
</dbReference>
<dbReference type="PANTHER" id="PTHR15004:SF0">
    <property type="entry name" value="GLUTAMYL-TRNA(GLN) AMIDOTRANSFERASE SUBUNIT C, MITOCHONDRIAL"/>
    <property type="match status" value="1"/>
</dbReference>
<protein>
    <submittedName>
        <fullName evidence="1">Uncharacterized protein</fullName>
    </submittedName>
</protein>
<dbReference type="EMBL" id="UINC01190146">
    <property type="protein sequence ID" value="SVE04157.1"/>
    <property type="molecule type" value="Genomic_DNA"/>
</dbReference>
<dbReference type="InterPro" id="IPR036113">
    <property type="entry name" value="Asp/Glu-ADT_sf_sub_c"/>
</dbReference>
<sequence length="95" mass="10977">MTINLKTIKHISKLSRISVDDKKAKKLEGDLNSIFEFIEKLNELDTDKVEPLTSIAETTLKFRTDEVKSKDIRNQILKNSPEKNEDFFVVPKVVE</sequence>
<dbReference type="InterPro" id="IPR003837">
    <property type="entry name" value="GatC"/>
</dbReference>
<accession>A0A383A8N1</accession>
<dbReference type="NCBIfam" id="TIGR00135">
    <property type="entry name" value="gatC"/>
    <property type="match status" value="1"/>
</dbReference>
<reference evidence="1" key="1">
    <citation type="submission" date="2018-05" db="EMBL/GenBank/DDBJ databases">
        <authorList>
            <person name="Lanie J.A."/>
            <person name="Ng W.-L."/>
            <person name="Kazmierczak K.M."/>
            <person name="Andrzejewski T.M."/>
            <person name="Davidsen T.M."/>
            <person name="Wayne K.J."/>
            <person name="Tettelin H."/>
            <person name="Glass J.I."/>
            <person name="Rusch D."/>
            <person name="Podicherti R."/>
            <person name="Tsui H.-C.T."/>
            <person name="Winkler M.E."/>
        </authorList>
    </citation>
    <scope>NUCLEOTIDE SEQUENCE</scope>
</reference>
<dbReference type="SUPFAM" id="SSF141000">
    <property type="entry name" value="Glu-tRNAGln amidotransferase C subunit"/>
    <property type="match status" value="1"/>
</dbReference>
<gene>
    <name evidence="1" type="ORF">METZ01_LOCUS457011</name>
</gene>
<dbReference type="Gene3D" id="1.10.20.60">
    <property type="entry name" value="Glu-tRNAGln amidotransferase C subunit, N-terminal domain"/>
    <property type="match status" value="1"/>
</dbReference>
<evidence type="ECO:0000313" key="1">
    <source>
        <dbReference type="EMBL" id="SVE04157.1"/>
    </source>
</evidence>
<dbReference type="GO" id="GO:0006450">
    <property type="term" value="P:regulation of translational fidelity"/>
    <property type="evidence" value="ECO:0007669"/>
    <property type="project" value="InterPro"/>
</dbReference>
<dbReference type="HAMAP" id="MF_00122">
    <property type="entry name" value="GatC"/>
    <property type="match status" value="1"/>
</dbReference>
<dbReference type="Pfam" id="PF02686">
    <property type="entry name" value="GatC"/>
    <property type="match status" value="1"/>
</dbReference>
<proteinExistence type="inferred from homology"/>
<dbReference type="AlphaFoldDB" id="A0A383A8N1"/>
<name>A0A383A8N1_9ZZZZ</name>
<dbReference type="GO" id="GO:0070681">
    <property type="term" value="P:glutaminyl-tRNAGln biosynthesis via transamidation"/>
    <property type="evidence" value="ECO:0007669"/>
    <property type="project" value="TreeGrafter"/>
</dbReference>